<dbReference type="InterPro" id="IPR005828">
    <property type="entry name" value="MFS_sugar_transport-like"/>
</dbReference>
<feature type="transmembrane region" description="Helical" evidence="8">
    <location>
        <begin position="57"/>
        <end position="77"/>
    </location>
</feature>
<feature type="transmembrane region" description="Helical" evidence="8">
    <location>
        <begin position="162"/>
        <end position="183"/>
    </location>
</feature>
<evidence type="ECO:0000256" key="7">
    <source>
        <dbReference type="ARBA" id="ARBA00023136"/>
    </source>
</evidence>
<evidence type="ECO:0000259" key="9">
    <source>
        <dbReference type="PROSITE" id="PS50850"/>
    </source>
</evidence>
<evidence type="ECO:0000256" key="3">
    <source>
        <dbReference type="ARBA" id="ARBA00022475"/>
    </source>
</evidence>
<keyword evidence="3" id="KW-1003">Cell membrane</keyword>
<dbReference type="EMBL" id="VIWP01000005">
    <property type="protein sequence ID" value="TWF52344.1"/>
    <property type="molecule type" value="Genomic_DNA"/>
</dbReference>
<reference evidence="10 11" key="1">
    <citation type="submission" date="2019-06" db="EMBL/GenBank/DDBJ databases">
        <title>Sorghum-associated microbial communities from plants grown in Nebraska, USA.</title>
        <authorList>
            <person name="Schachtman D."/>
        </authorList>
    </citation>
    <scope>NUCLEOTIDE SEQUENCE [LARGE SCALE GENOMIC DNA]</scope>
    <source>
        <strain evidence="10 11">1225</strain>
    </source>
</reference>
<feature type="transmembrane region" description="Helical" evidence="8">
    <location>
        <begin position="372"/>
        <end position="395"/>
    </location>
</feature>
<evidence type="ECO:0000256" key="6">
    <source>
        <dbReference type="ARBA" id="ARBA00022989"/>
    </source>
</evidence>
<evidence type="ECO:0000256" key="8">
    <source>
        <dbReference type="SAM" id="Phobius"/>
    </source>
</evidence>
<feature type="domain" description="Major facilitator superfamily (MFS) profile" evidence="9">
    <location>
        <begin position="18"/>
        <end position="427"/>
    </location>
</feature>
<evidence type="ECO:0000256" key="1">
    <source>
        <dbReference type="ARBA" id="ARBA00004651"/>
    </source>
</evidence>
<evidence type="ECO:0000256" key="5">
    <source>
        <dbReference type="ARBA" id="ARBA00022847"/>
    </source>
</evidence>
<dbReference type="PROSITE" id="PS00216">
    <property type="entry name" value="SUGAR_TRANSPORT_1"/>
    <property type="match status" value="1"/>
</dbReference>
<evidence type="ECO:0000256" key="4">
    <source>
        <dbReference type="ARBA" id="ARBA00022692"/>
    </source>
</evidence>
<comment type="subcellular location">
    <subcellularLocation>
        <location evidence="1">Cell membrane</location>
        <topology evidence="1">Multi-pass membrane protein</topology>
    </subcellularLocation>
</comment>
<evidence type="ECO:0000313" key="10">
    <source>
        <dbReference type="EMBL" id="TWF52344.1"/>
    </source>
</evidence>
<keyword evidence="6 8" id="KW-1133">Transmembrane helix</keyword>
<proteinExistence type="predicted"/>
<dbReference type="InterPro" id="IPR051084">
    <property type="entry name" value="H+-coupled_symporters"/>
</dbReference>
<evidence type="ECO:0000313" key="11">
    <source>
        <dbReference type="Proteomes" id="UP000320653"/>
    </source>
</evidence>
<comment type="caution">
    <text evidence="10">The sequence shown here is derived from an EMBL/GenBank/DDBJ whole genome shotgun (WGS) entry which is preliminary data.</text>
</comment>
<feature type="transmembrane region" description="Helical" evidence="8">
    <location>
        <begin position="281"/>
        <end position="301"/>
    </location>
</feature>
<feature type="transmembrane region" description="Helical" evidence="8">
    <location>
        <begin position="401"/>
        <end position="422"/>
    </location>
</feature>
<evidence type="ECO:0000256" key="2">
    <source>
        <dbReference type="ARBA" id="ARBA00022448"/>
    </source>
</evidence>
<keyword evidence="5" id="KW-0769">Symport</keyword>
<gene>
    <name evidence="10" type="ORF">FHW37_105448</name>
</gene>
<organism evidence="10 11">
    <name type="scientific">Neorhizobium alkalisoli</name>
    <dbReference type="NCBI Taxonomy" id="528178"/>
    <lineage>
        <taxon>Bacteria</taxon>
        <taxon>Pseudomonadati</taxon>
        <taxon>Pseudomonadota</taxon>
        <taxon>Alphaproteobacteria</taxon>
        <taxon>Hyphomicrobiales</taxon>
        <taxon>Rhizobiaceae</taxon>
        <taxon>Rhizobium/Agrobacterium group</taxon>
        <taxon>Neorhizobium</taxon>
    </lineage>
</organism>
<keyword evidence="11" id="KW-1185">Reference proteome</keyword>
<keyword evidence="4 8" id="KW-0812">Transmembrane</keyword>
<dbReference type="RefSeq" id="WP_145640048.1">
    <property type="nucleotide sequence ID" value="NZ_VIWP01000005.1"/>
</dbReference>
<feature type="transmembrane region" description="Helical" evidence="8">
    <location>
        <begin position="189"/>
        <end position="208"/>
    </location>
</feature>
<feature type="transmembrane region" description="Helical" evidence="8">
    <location>
        <begin position="310"/>
        <end position="329"/>
    </location>
</feature>
<dbReference type="InterPro" id="IPR005829">
    <property type="entry name" value="Sugar_transporter_CS"/>
</dbReference>
<feature type="transmembrane region" description="Helical" evidence="8">
    <location>
        <begin position="111"/>
        <end position="128"/>
    </location>
</feature>
<feature type="transmembrane region" description="Helical" evidence="8">
    <location>
        <begin position="89"/>
        <end position="105"/>
    </location>
</feature>
<dbReference type="InterPro" id="IPR036259">
    <property type="entry name" value="MFS_trans_sf"/>
</dbReference>
<accession>A0A561QPN5</accession>
<feature type="transmembrane region" description="Helical" evidence="8">
    <location>
        <begin position="246"/>
        <end position="269"/>
    </location>
</feature>
<dbReference type="Gene3D" id="1.20.1250.20">
    <property type="entry name" value="MFS general substrate transporter like domains"/>
    <property type="match status" value="1"/>
</dbReference>
<dbReference type="PROSITE" id="PS00217">
    <property type="entry name" value="SUGAR_TRANSPORT_2"/>
    <property type="match status" value="1"/>
</dbReference>
<feature type="transmembrane region" description="Helical" evidence="8">
    <location>
        <begin position="33"/>
        <end position="51"/>
    </location>
</feature>
<dbReference type="AlphaFoldDB" id="A0A561QPN5"/>
<dbReference type="GO" id="GO:0005886">
    <property type="term" value="C:plasma membrane"/>
    <property type="evidence" value="ECO:0007669"/>
    <property type="project" value="UniProtKB-SubCell"/>
</dbReference>
<dbReference type="PROSITE" id="PS50850">
    <property type="entry name" value="MFS"/>
    <property type="match status" value="1"/>
</dbReference>
<dbReference type="GO" id="GO:0015293">
    <property type="term" value="F:symporter activity"/>
    <property type="evidence" value="ECO:0007669"/>
    <property type="project" value="UniProtKB-KW"/>
</dbReference>
<dbReference type="InterPro" id="IPR020846">
    <property type="entry name" value="MFS_dom"/>
</dbReference>
<dbReference type="SUPFAM" id="SSF103473">
    <property type="entry name" value="MFS general substrate transporter"/>
    <property type="match status" value="1"/>
</dbReference>
<sequence length="432" mass="46166">MQTTIDAPATGVNGRVKTLVGGSIGHFIEWFDWAIYGLMAGVIAAQMFPAADPAVSLISSLSAFAIGFIGRPIGAIILSPMADKYGRRTLLAATIIMSGAGSLIIGLCPNYAQIGILAPIIIVLSRLLQGFAGGAEYQISATFLNEHASPKNRAFNASPQQISIGLSVLAATAVAAMTTKFFSPETLQAWGWRVPYLLGAAISVYGFFMRRGLDETPSFAANAKKMANRSLGSILAALAKHPRETLIVFVLQMNGVLYYMWLIFLPTYANMIGGLPRPEGFAGNMISTVVYIIGVPTFAYISDRVGRKPLLFATAVLFLIFVYPLLSLLNGQVSFWTFTLVASIGALFLSMNNGVLGTVLSELFPTEVRTSGIGIPYAICAALFGGTAPLVATWLHGLGGVWYVSLYAMLICVISIVTHLFLTPETRGRSLD</sequence>
<dbReference type="PANTHER" id="PTHR43528">
    <property type="entry name" value="ALPHA-KETOGLUTARATE PERMEASE"/>
    <property type="match status" value="1"/>
</dbReference>
<name>A0A561QPN5_9HYPH</name>
<dbReference type="PANTHER" id="PTHR43528:SF1">
    <property type="entry name" value="ALPHA-KETOGLUTARATE PERMEASE"/>
    <property type="match status" value="1"/>
</dbReference>
<dbReference type="OrthoDB" id="9783227at2"/>
<dbReference type="Proteomes" id="UP000320653">
    <property type="component" value="Unassembled WGS sequence"/>
</dbReference>
<protein>
    <submittedName>
        <fullName evidence="10">MHS family alpha-ketoglutarate permease-like MFS transporter</fullName>
    </submittedName>
</protein>
<keyword evidence="7 8" id="KW-0472">Membrane</keyword>
<keyword evidence="2" id="KW-0813">Transport</keyword>
<feature type="transmembrane region" description="Helical" evidence="8">
    <location>
        <begin position="335"/>
        <end position="360"/>
    </location>
</feature>
<dbReference type="Pfam" id="PF00083">
    <property type="entry name" value="Sugar_tr"/>
    <property type="match status" value="2"/>
</dbReference>